<organism evidence="1 2">
    <name type="scientific">Ferrimonas pelagia</name>
    <dbReference type="NCBI Taxonomy" id="1177826"/>
    <lineage>
        <taxon>Bacteria</taxon>
        <taxon>Pseudomonadati</taxon>
        <taxon>Pseudomonadota</taxon>
        <taxon>Gammaproteobacteria</taxon>
        <taxon>Alteromonadales</taxon>
        <taxon>Ferrimonadaceae</taxon>
        <taxon>Ferrimonas</taxon>
    </lineage>
</organism>
<accession>A0ABP9FAW8</accession>
<proteinExistence type="predicted"/>
<reference evidence="2" key="1">
    <citation type="journal article" date="2019" name="Int. J. Syst. Evol. Microbiol.">
        <title>The Global Catalogue of Microorganisms (GCM) 10K type strain sequencing project: providing services to taxonomists for standard genome sequencing and annotation.</title>
        <authorList>
            <consortium name="The Broad Institute Genomics Platform"/>
            <consortium name="The Broad Institute Genome Sequencing Center for Infectious Disease"/>
            <person name="Wu L."/>
            <person name="Ma J."/>
        </authorList>
    </citation>
    <scope>NUCLEOTIDE SEQUENCE [LARGE SCALE GENOMIC DNA]</scope>
    <source>
        <strain evidence="2">JCM 18401</strain>
    </source>
</reference>
<gene>
    <name evidence="1" type="ORF">GCM10023333_32200</name>
</gene>
<dbReference type="Proteomes" id="UP001499988">
    <property type="component" value="Unassembled WGS sequence"/>
</dbReference>
<evidence type="ECO:0000313" key="2">
    <source>
        <dbReference type="Proteomes" id="UP001499988"/>
    </source>
</evidence>
<evidence type="ECO:0000313" key="1">
    <source>
        <dbReference type="EMBL" id="GAA4896508.1"/>
    </source>
</evidence>
<dbReference type="EMBL" id="BAABJZ010000097">
    <property type="protein sequence ID" value="GAA4896508.1"/>
    <property type="molecule type" value="Genomic_DNA"/>
</dbReference>
<sequence>MNLQAIERGYLVNTLNYALQPIYVSAPLEQYIEVLIRELRTTLRSPLPQYSIDRVTDYLEKNAL</sequence>
<comment type="caution">
    <text evidence="1">The sequence shown here is derived from an EMBL/GenBank/DDBJ whole genome shotgun (WGS) entry which is preliminary data.</text>
</comment>
<protein>
    <submittedName>
        <fullName evidence="1">Uncharacterized protein</fullName>
    </submittedName>
</protein>
<name>A0ABP9FAW8_9GAMM</name>
<keyword evidence="2" id="KW-1185">Reference proteome</keyword>